<dbReference type="Proteomes" id="UP000076761">
    <property type="component" value="Unassembled WGS sequence"/>
</dbReference>
<feature type="compositionally biased region" description="Acidic residues" evidence="1">
    <location>
        <begin position="108"/>
        <end position="126"/>
    </location>
</feature>
<evidence type="ECO:0000313" key="2">
    <source>
        <dbReference type="EMBL" id="KZT24740.1"/>
    </source>
</evidence>
<feature type="compositionally biased region" description="Acidic residues" evidence="1">
    <location>
        <begin position="89"/>
        <end position="100"/>
    </location>
</feature>
<proteinExistence type="predicted"/>
<feature type="region of interest" description="Disordered" evidence="1">
    <location>
        <begin position="1"/>
        <end position="131"/>
    </location>
</feature>
<feature type="compositionally biased region" description="Basic and acidic residues" evidence="1">
    <location>
        <begin position="32"/>
        <end position="45"/>
    </location>
</feature>
<sequence>MLGSSSADRYFLDHPSVCASPLEDYPVYGHAGETEERAEAAHDYEPAGEDGGNDFGKWCDEEEAEEEEGGLNDDERDSAESTDRGSYGEPEDAEREDSGDECDRALEVDENDSDDSSSVDSSEEEANVLIAKYVPPPVVPSIL</sequence>
<protein>
    <submittedName>
        <fullName evidence="2">Uncharacterized protein</fullName>
    </submittedName>
</protein>
<name>A0A165S6P8_9AGAM</name>
<evidence type="ECO:0000313" key="3">
    <source>
        <dbReference type="Proteomes" id="UP000076761"/>
    </source>
</evidence>
<evidence type="ECO:0000256" key="1">
    <source>
        <dbReference type="SAM" id="MobiDB-lite"/>
    </source>
</evidence>
<dbReference type="EMBL" id="KV425576">
    <property type="protein sequence ID" value="KZT24740.1"/>
    <property type="molecule type" value="Genomic_DNA"/>
</dbReference>
<dbReference type="AlphaFoldDB" id="A0A165S6P8"/>
<gene>
    <name evidence="2" type="ORF">NEOLEDRAFT_1179092</name>
</gene>
<accession>A0A165S6P8</accession>
<organism evidence="2 3">
    <name type="scientific">Neolentinus lepideus HHB14362 ss-1</name>
    <dbReference type="NCBI Taxonomy" id="1314782"/>
    <lineage>
        <taxon>Eukaryota</taxon>
        <taxon>Fungi</taxon>
        <taxon>Dikarya</taxon>
        <taxon>Basidiomycota</taxon>
        <taxon>Agaricomycotina</taxon>
        <taxon>Agaricomycetes</taxon>
        <taxon>Gloeophyllales</taxon>
        <taxon>Gloeophyllaceae</taxon>
        <taxon>Neolentinus</taxon>
    </lineage>
</organism>
<dbReference type="InParanoid" id="A0A165S6P8"/>
<feature type="compositionally biased region" description="Acidic residues" evidence="1">
    <location>
        <begin position="60"/>
        <end position="77"/>
    </location>
</feature>
<keyword evidence="3" id="KW-1185">Reference proteome</keyword>
<reference evidence="2 3" key="1">
    <citation type="journal article" date="2016" name="Mol. Biol. Evol.">
        <title>Comparative Genomics of Early-Diverging Mushroom-Forming Fungi Provides Insights into the Origins of Lignocellulose Decay Capabilities.</title>
        <authorList>
            <person name="Nagy L.G."/>
            <person name="Riley R."/>
            <person name="Tritt A."/>
            <person name="Adam C."/>
            <person name="Daum C."/>
            <person name="Floudas D."/>
            <person name="Sun H."/>
            <person name="Yadav J.S."/>
            <person name="Pangilinan J."/>
            <person name="Larsson K.H."/>
            <person name="Matsuura K."/>
            <person name="Barry K."/>
            <person name="Labutti K."/>
            <person name="Kuo R."/>
            <person name="Ohm R.A."/>
            <person name="Bhattacharya S.S."/>
            <person name="Shirouzu T."/>
            <person name="Yoshinaga Y."/>
            <person name="Martin F.M."/>
            <person name="Grigoriev I.V."/>
            <person name="Hibbett D.S."/>
        </authorList>
    </citation>
    <scope>NUCLEOTIDE SEQUENCE [LARGE SCALE GENOMIC DNA]</scope>
    <source>
        <strain evidence="2 3">HHB14362 ss-1</strain>
    </source>
</reference>